<name>A0A3P3YJH1_PLABS</name>
<protein>
    <submittedName>
        <fullName evidence="3">Uncharacterized protein</fullName>
    </submittedName>
</protein>
<organism evidence="3 4">
    <name type="scientific">Plasmodiophora brassicae</name>
    <name type="common">Clubroot disease agent</name>
    <dbReference type="NCBI Taxonomy" id="37360"/>
    <lineage>
        <taxon>Eukaryota</taxon>
        <taxon>Sar</taxon>
        <taxon>Rhizaria</taxon>
        <taxon>Endomyxa</taxon>
        <taxon>Phytomyxea</taxon>
        <taxon>Plasmodiophorida</taxon>
        <taxon>Plasmodiophoridae</taxon>
        <taxon>Plasmodiophora</taxon>
    </lineage>
</organism>
<feature type="repeat" description="WD" evidence="1">
    <location>
        <begin position="123"/>
        <end position="164"/>
    </location>
</feature>
<feature type="region of interest" description="Disordered" evidence="2">
    <location>
        <begin position="1205"/>
        <end position="1261"/>
    </location>
</feature>
<dbReference type="EMBL" id="OVEO01000014">
    <property type="protein sequence ID" value="SPR00348.1"/>
    <property type="molecule type" value="Genomic_DNA"/>
</dbReference>
<dbReference type="PROSITE" id="PS50082">
    <property type="entry name" value="WD_REPEATS_2"/>
    <property type="match status" value="1"/>
</dbReference>
<feature type="region of interest" description="Disordered" evidence="2">
    <location>
        <begin position="663"/>
        <end position="682"/>
    </location>
</feature>
<dbReference type="InterPro" id="IPR045111">
    <property type="entry name" value="Vps41/Vps8"/>
</dbReference>
<evidence type="ECO:0000256" key="2">
    <source>
        <dbReference type="SAM" id="MobiDB-lite"/>
    </source>
</evidence>
<feature type="compositionally biased region" description="Low complexity" evidence="2">
    <location>
        <begin position="664"/>
        <end position="673"/>
    </location>
</feature>
<dbReference type="SUPFAM" id="SSF50978">
    <property type="entry name" value="WD40 repeat-like"/>
    <property type="match status" value="1"/>
</dbReference>
<accession>A0A3P3YJH1</accession>
<keyword evidence="1" id="KW-0853">WD repeat</keyword>
<dbReference type="Pfam" id="PF23556">
    <property type="entry name" value="TPR_Vps41"/>
    <property type="match status" value="1"/>
</dbReference>
<dbReference type="Pfam" id="PF23410">
    <property type="entry name" value="Beta-prop_VPS8"/>
    <property type="match status" value="1"/>
</dbReference>
<keyword evidence="3" id="KW-0496">Mitochondrion</keyword>
<sequence>MGMDTDGRIVDRDLEMILDEVAGDDDDDDDDADLAPVNDPAACRESALAAFRRDHAGSDVAADSFQGLARLPPVDGITGAETATCLAAHPHYVVVGTSAGKTVLVSLRPSSSSNRTLMNERTKVGKYGAVTAVDISPAATFVASGYQSGCVVIWDLQATSALKCMTGLHASPVTALRFSDLSRPTVLSVDGQGLVLDVSLQKYLIGWTVNHVVVRRPKALPGDEGPVNAVAVLRGQPDTPTLCALVCEAKVTVTKLTTSKPARVGSIALHPVGAQALVAWTVCQGRPLLCVAQGGAIRQFEVDPGGALVEKPVAMATGADAQFLAFVNSTMLIAVTNLEMVVFNVVAGALLQSIDISVLAQSGASLTFACAVNAYALVMDADGALYQVSLVKRMHRIQRLRRDGQWLAAMALAIDVHKDGDDTSPSSRSKLAQLAVDYLDAVPNDEFGRAGALENVFDFCAAIEDNETMFTTVYARQEMSPGTYFDALVNCVQRGVINDIPDRVIDSLIADARARNTLDAVEQALARLRPTTSVRRVLVKNCLWKALLAMASRAGWPISVPVGELLDAVPSGDAAESLAVRFLTEPTADSAVIHQRIAYLFADDARHLRRLMQPGKSTALITAFLGEALAHPRIWSLSVSPLTPRLPKRQSSFAIRSILGGNAGSRTSSAGSSPSPPALQRQRRVTAAEAVDVLLSMMVNSRDLERASSGLEIVTPLSPYCRADLSSLCRLGLSQGLISGAIVVPAAVLRTVISYVLDDAIDDHDAERMACSLIERFPPDAPTASLLLLSAISSRLRKLSIALHDLTGDVVGCVDTYLLDGATEDRIGVFEYLDRRLRDDPAAIQRHREAILSRIVSLAGVSGARTSALVGEFYASDHVAVIKELACVPEAQLDYLRGVLGGSSSADMLASVHELYIALLAEREPSNVLPYIRSHHQYSMDAVLGVCQRFQVVDATSFLLERTGDVDAALSLIVSTLEPLFARLRADIASAGMVAPQAVGGRRSFSALGQLAVLDEIYAVIDAATALCQRHADAPDNDRRWMSLLDKFLRMQKAEGRRREVIDDALVRCIQRVLSAMRGYVPLETILLRITSEHGDATYGEFRDTILALLETLAYEHNMLRLCNAMFVDDAHDASVRVCQDMARPIVTSLLPATSCSQCGSPLSGASALFYMCGHVAHEACAARNDSLAACHLCFRPTDTIAACKQQQQQRGRRRHSHHAAGSSIQLPAQLVKKTSPVPREATTAAGPPNAQHPVHSGRPERSLAKKYAELEHLKQEANALKEAMMPEQAAAKIVSFIQQKTDPFLEHDNDWVHDRNAGCACAIM</sequence>
<dbReference type="GO" id="GO:0005770">
    <property type="term" value="C:late endosome"/>
    <property type="evidence" value="ECO:0007669"/>
    <property type="project" value="TreeGrafter"/>
</dbReference>
<dbReference type="InterPro" id="IPR001680">
    <property type="entry name" value="WD40_rpt"/>
</dbReference>
<gene>
    <name evidence="3" type="ORF">PLBR_LOCUS7563</name>
</gene>
<dbReference type="GO" id="GO:0006623">
    <property type="term" value="P:protein targeting to vacuole"/>
    <property type="evidence" value="ECO:0007669"/>
    <property type="project" value="InterPro"/>
</dbReference>
<dbReference type="PANTHER" id="PTHR12616:SF8">
    <property type="entry name" value="VACUOLAR PROTEIN SORTING-ASSOCIATED PROTEIN 8 HOMOLOG"/>
    <property type="match status" value="1"/>
</dbReference>
<evidence type="ECO:0000256" key="1">
    <source>
        <dbReference type="PROSITE-ProRule" id="PRU00221"/>
    </source>
</evidence>
<dbReference type="GO" id="GO:0034058">
    <property type="term" value="P:endosomal vesicle fusion"/>
    <property type="evidence" value="ECO:0007669"/>
    <property type="project" value="TreeGrafter"/>
</dbReference>
<proteinExistence type="predicted"/>
<geneLocation type="mitochondrion" evidence="3"/>
<dbReference type="GO" id="GO:0030897">
    <property type="term" value="C:HOPS complex"/>
    <property type="evidence" value="ECO:0007669"/>
    <property type="project" value="TreeGrafter"/>
</dbReference>
<dbReference type="PANTHER" id="PTHR12616">
    <property type="entry name" value="VACUOLAR PROTEIN SORTING VPS41"/>
    <property type="match status" value="1"/>
</dbReference>
<dbReference type="InterPro" id="IPR015943">
    <property type="entry name" value="WD40/YVTN_repeat-like_dom_sf"/>
</dbReference>
<dbReference type="Gene3D" id="2.130.10.10">
    <property type="entry name" value="YVTN repeat-like/Quinoprotein amine dehydrogenase"/>
    <property type="match status" value="1"/>
</dbReference>
<dbReference type="Proteomes" id="UP000290189">
    <property type="component" value="Unassembled WGS sequence"/>
</dbReference>
<dbReference type="InterPro" id="IPR036322">
    <property type="entry name" value="WD40_repeat_dom_sf"/>
</dbReference>
<evidence type="ECO:0000313" key="3">
    <source>
        <dbReference type="EMBL" id="SPR00348.1"/>
    </source>
</evidence>
<reference evidence="3 4" key="1">
    <citation type="submission" date="2018-03" db="EMBL/GenBank/DDBJ databases">
        <authorList>
            <person name="Fogelqvist J."/>
        </authorList>
    </citation>
    <scope>NUCLEOTIDE SEQUENCE [LARGE SCALE GENOMIC DNA]</scope>
</reference>
<evidence type="ECO:0000313" key="4">
    <source>
        <dbReference type="Proteomes" id="UP000290189"/>
    </source>
</evidence>